<evidence type="ECO:0000256" key="1">
    <source>
        <dbReference type="SAM" id="MobiDB-lite"/>
    </source>
</evidence>
<proteinExistence type="predicted"/>
<accession>A0AAV3PEK8</accession>
<protein>
    <submittedName>
        <fullName evidence="4">Uncharacterized protein</fullName>
    </submittedName>
</protein>
<dbReference type="InterPro" id="IPR006867">
    <property type="entry name" value="DUF632"/>
</dbReference>
<dbReference type="AlphaFoldDB" id="A0AAV3PEK8"/>
<feature type="compositionally biased region" description="Acidic residues" evidence="1">
    <location>
        <begin position="266"/>
        <end position="281"/>
    </location>
</feature>
<feature type="domain" description="DUF632" evidence="2">
    <location>
        <begin position="381"/>
        <end position="704"/>
    </location>
</feature>
<evidence type="ECO:0000313" key="5">
    <source>
        <dbReference type="Proteomes" id="UP001454036"/>
    </source>
</evidence>
<reference evidence="4 5" key="1">
    <citation type="submission" date="2024-01" db="EMBL/GenBank/DDBJ databases">
        <title>The complete chloroplast genome sequence of Lithospermum erythrorhizon: insights into the phylogenetic relationship among Boraginaceae species and the maternal lineages of purple gromwells.</title>
        <authorList>
            <person name="Okada T."/>
            <person name="Watanabe K."/>
        </authorList>
    </citation>
    <scope>NUCLEOTIDE SEQUENCE [LARGE SCALE GENOMIC DNA]</scope>
</reference>
<evidence type="ECO:0000259" key="3">
    <source>
        <dbReference type="Pfam" id="PF04783"/>
    </source>
</evidence>
<dbReference type="PANTHER" id="PTHR21450:SF3">
    <property type="entry name" value="DUF630 FAMILY PROTEIN (DUF630 AND DUF632)"/>
    <property type="match status" value="1"/>
</dbReference>
<dbReference type="Pfam" id="PF04782">
    <property type="entry name" value="DUF632"/>
    <property type="match status" value="1"/>
</dbReference>
<organism evidence="4 5">
    <name type="scientific">Lithospermum erythrorhizon</name>
    <name type="common">Purple gromwell</name>
    <name type="synonym">Lithospermum officinale var. erythrorhizon</name>
    <dbReference type="NCBI Taxonomy" id="34254"/>
    <lineage>
        <taxon>Eukaryota</taxon>
        <taxon>Viridiplantae</taxon>
        <taxon>Streptophyta</taxon>
        <taxon>Embryophyta</taxon>
        <taxon>Tracheophyta</taxon>
        <taxon>Spermatophyta</taxon>
        <taxon>Magnoliopsida</taxon>
        <taxon>eudicotyledons</taxon>
        <taxon>Gunneridae</taxon>
        <taxon>Pentapetalae</taxon>
        <taxon>asterids</taxon>
        <taxon>lamiids</taxon>
        <taxon>Boraginales</taxon>
        <taxon>Boraginaceae</taxon>
        <taxon>Boraginoideae</taxon>
        <taxon>Lithospermeae</taxon>
        <taxon>Lithospermum</taxon>
    </lineage>
</organism>
<feature type="compositionally biased region" description="Basic and acidic residues" evidence="1">
    <location>
        <begin position="282"/>
        <end position="301"/>
    </location>
</feature>
<evidence type="ECO:0000259" key="2">
    <source>
        <dbReference type="Pfam" id="PF04782"/>
    </source>
</evidence>
<feature type="region of interest" description="Disordered" evidence="1">
    <location>
        <begin position="264"/>
        <end position="318"/>
    </location>
</feature>
<keyword evidence="5" id="KW-1185">Reference proteome</keyword>
<name>A0AAV3PEK8_LITER</name>
<feature type="compositionally biased region" description="Acidic residues" evidence="1">
    <location>
        <begin position="302"/>
        <end position="315"/>
    </location>
</feature>
<gene>
    <name evidence="4" type="ORF">LIER_08787</name>
</gene>
<dbReference type="InterPro" id="IPR006868">
    <property type="entry name" value="DUF630"/>
</dbReference>
<sequence length="804" mass="90854">MGCSSSKLDDEEAVQLCKDRKKFIKQAVEQRARFVSGHFAYIQSMKRVSAALREYIEGETRHEFSLDSIVTPPFTPVKKSGSGFISISPKSFLVTPFRVESKSSVRVNYLRSGGTPSVSVEERPPRPPETVRIQAYSPVHDYGVESSSTFNVNYVRSGGNPSVSVEERPPWPRESVRIDDYSPVYHYGMDNFFTTQTPPGNHTFQQYSPDNRPYIPPHSPQTSQWDLWNPFSSLDYYGYTTRSSLEHTSNLDDEASRLRQVREEEGIPELEEETELEDNSLNEDRKEHRCKVDINQNRDEVVVEDDDDGDNDDDNNETKDDIEVERQCQGFVTPSNQNLEVSKAKNTRHLNTKETAVADGESKEDETPGFTVYVNQKPTSMEEVMRDLDTQFKIACNSACEVSAILETCRAQYVSPSNELSAMKMLNPVALIRSAASQSSSSRFLVNPSSQTGERTESISNLSEDVFSFSGSHQSTLDRLYAWEKKLYQEVKEGERVRIAYEKKCAQLRNQDVNGADPSVEKTQAAIRDLYTRIKVSVHSVEAISKRIETLRDEEMQPQLLELVHGLARMWKVMAECHQVQINEAKILLAGLPSKLSATKRYTLSPSEPYRLARSAANLETELRNWRTCFELWIVSQRSYMQALAGWLLRCVRLDADTSTLPFSPRRSTGTLPMFNICIQWSRFLDSIRESRVLEGLDFCAAGVGSLYAKQLREDSRHSSGGSKRFESEPPMGNMEVVEVGEFEEEVMTAEKMAEIAIRVLCAGMSVAVSSLTEFAISSAEGYADLLKELENIKKPHKINSIGI</sequence>
<dbReference type="PANTHER" id="PTHR21450">
    <property type="entry name" value="PROTEIN ALTERED PHOSPHATE STARVATION RESPONSE 1"/>
    <property type="match status" value="1"/>
</dbReference>
<dbReference type="EMBL" id="BAABME010001446">
    <property type="protein sequence ID" value="GAA0149663.1"/>
    <property type="molecule type" value="Genomic_DNA"/>
</dbReference>
<dbReference type="Proteomes" id="UP001454036">
    <property type="component" value="Unassembled WGS sequence"/>
</dbReference>
<dbReference type="Pfam" id="PF04783">
    <property type="entry name" value="DUF630"/>
    <property type="match status" value="1"/>
</dbReference>
<feature type="domain" description="DUF630" evidence="3">
    <location>
        <begin position="1"/>
        <end position="59"/>
    </location>
</feature>
<comment type="caution">
    <text evidence="4">The sequence shown here is derived from an EMBL/GenBank/DDBJ whole genome shotgun (WGS) entry which is preliminary data.</text>
</comment>
<evidence type="ECO:0000313" key="4">
    <source>
        <dbReference type="EMBL" id="GAA0149663.1"/>
    </source>
</evidence>